<evidence type="ECO:0000313" key="4">
    <source>
        <dbReference type="Proteomes" id="UP000761534"/>
    </source>
</evidence>
<dbReference type="InterPro" id="IPR014764">
    <property type="entry name" value="DCN-prot"/>
</dbReference>
<evidence type="ECO:0000259" key="2">
    <source>
        <dbReference type="PROSITE" id="PS51229"/>
    </source>
</evidence>
<dbReference type="SUPFAM" id="SSF47473">
    <property type="entry name" value="EF-hand"/>
    <property type="match status" value="1"/>
</dbReference>
<dbReference type="AlphaFoldDB" id="A0A642VCX4"/>
<dbReference type="InterPro" id="IPR005176">
    <property type="entry name" value="PONY_dom"/>
</dbReference>
<dbReference type="Gene3D" id="1.10.238.200">
    <property type="entry name" value="Cullin, PONY binding domain"/>
    <property type="match status" value="1"/>
</dbReference>
<dbReference type="GO" id="GO:0045116">
    <property type="term" value="P:protein neddylation"/>
    <property type="evidence" value="ECO:0007669"/>
    <property type="project" value="TreeGrafter"/>
</dbReference>
<dbReference type="GO" id="GO:0097602">
    <property type="term" value="F:cullin family protein binding"/>
    <property type="evidence" value="ECO:0007669"/>
    <property type="project" value="TreeGrafter"/>
</dbReference>
<evidence type="ECO:0000256" key="1">
    <source>
        <dbReference type="RuleBase" id="RU410713"/>
    </source>
</evidence>
<dbReference type="Gene3D" id="1.10.238.10">
    <property type="entry name" value="EF-hand"/>
    <property type="match status" value="1"/>
</dbReference>
<comment type="caution">
    <text evidence="3">The sequence shown here is derived from an EMBL/GenBank/DDBJ whole genome shotgun (WGS) entry which is preliminary data.</text>
</comment>
<evidence type="ECO:0000313" key="3">
    <source>
        <dbReference type="EMBL" id="KAA8916974.1"/>
    </source>
</evidence>
<dbReference type="Pfam" id="PF03556">
    <property type="entry name" value="Cullin_binding"/>
    <property type="match status" value="1"/>
</dbReference>
<comment type="function">
    <text evidence="1">Neddylation of cullins play an essential role in the regulation of SCF-type complexes activity.</text>
</comment>
<dbReference type="GO" id="GO:0032182">
    <property type="term" value="F:ubiquitin-like protein binding"/>
    <property type="evidence" value="ECO:0007669"/>
    <property type="project" value="TreeGrafter"/>
</dbReference>
<dbReference type="PROSITE" id="PS51229">
    <property type="entry name" value="DCUN1"/>
    <property type="match status" value="1"/>
</dbReference>
<dbReference type="PANTHER" id="PTHR12281">
    <property type="entry name" value="RP42 RELATED"/>
    <property type="match status" value="1"/>
</dbReference>
<dbReference type="PANTHER" id="PTHR12281:SF31">
    <property type="entry name" value="DCN1-LIKE PROTEIN 3"/>
    <property type="match status" value="1"/>
</dbReference>
<protein>
    <recommendedName>
        <fullName evidence="1">Defective in cullin neddylation protein</fullName>
    </recommendedName>
</protein>
<proteinExistence type="predicted"/>
<keyword evidence="4" id="KW-1185">Reference proteome</keyword>
<dbReference type="OrthoDB" id="27198at2759"/>
<dbReference type="InterPro" id="IPR011992">
    <property type="entry name" value="EF-hand-dom_pair"/>
</dbReference>
<dbReference type="Proteomes" id="UP000761534">
    <property type="component" value="Unassembled WGS sequence"/>
</dbReference>
<name>A0A642VCX4_9ASCO</name>
<sequence length="238" mass="27463">MSAARELAGLAGISQRQALTVLKQYGFSLERAADAIFSGDVKVDSSNVAAIQKVFKKYADADEKEISIDGTIQFIQDLGLELEDPVVLAVAKELNSPAMGRFPKQDFISGWSRWGVTSLSDMQNAVKTMGEKMQNDEKYFTEVYRFTFKFNMQDEGQRILQQETAIDYWKLLLGNRFEILDKWIKFVQEEYKRGISKDTWNMVWEFAKYYRTDPNLEAYDEEASWPSVIDEFVEYLKA</sequence>
<dbReference type="GO" id="GO:0000151">
    <property type="term" value="C:ubiquitin ligase complex"/>
    <property type="evidence" value="ECO:0007669"/>
    <property type="project" value="TreeGrafter"/>
</dbReference>
<dbReference type="GO" id="GO:0031624">
    <property type="term" value="F:ubiquitin conjugating enzyme binding"/>
    <property type="evidence" value="ECO:0007669"/>
    <property type="project" value="TreeGrafter"/>
</dbReference>
<dbReference type="GO" id="GO:0005886">
    <property type="term" value="C:plasma membrane"/>
    <property type="evidence" value="ECO:0007669"/>
    <property type="project" value="UniProtKB-ARBA"/>
</dbReference>
<feature type="domain" description="DCUN1" evidence="2">
    <location>
        <begin position="46"/>
        <end position="237"/>
    </location>
</feature>
<gene>
    <name evidence="3" type="ORF">TRICI_000872</name>
</gene>
<dbReference type="VEuPathDB" id="FungiDB:TRICI_000872"/>
<dbReference type="InterPro" id="IPR042460">
    <property type="entry name" value="DCN1-like_PONY"/>
</dbReference>
<reference evidence="3" key="1">
    <citation type="journal article" date="2019" name="G3 (Bethesda)">
        <title>Genome Assemblies of Two Rare Opportunistic Yeast Pathogens: Diutina rugosa (syn. Candida rugosa) and Trichomonascus ciferrii (syn. Candida ciferrii).</title>
        <authorList>
            <person name="Mixao V."/>
            <person name="Saus E."/>
            <person name="Hansen A.P."/>
            <person name="Lass-Florl C."/>
            <person name="Gabaldon T."/>
        </authorList>
    </citation>
    <scope>NUCLEOTIDE SEQUENCE</scope>
    <source>
        <strain evidence="3">CBS 4856</strain>
    </source>
</reference>
<dbReference type="FunFam" id="1.10.238.200:FF:000003">
    <property type="entry name" value="DCN1-like protein 3"/>
    <property type="match status" value="1"/>
</dbReference>
<organism evidence="3 4">
    <name type="scientific">Trichomonascus ciferrii</name>
    <dbReference type="NCBI Taxonomy" id="44093"/>
    <lineage>
        <taxon>Eukaryota</taxon>
        <taxon>Fungi</taxon>
        <taxon>Dikarya</taxon>
        <taxon>Ascomycota</taxon>
        <taxon>Saccharomycotina</taxon>
        <taxon>Dipodascomycetes</taxon>
        <taxon>Dipodascales</taxon>
        <taxon>Trichomonascaceae</taxon>
        <taxon>Trichomonascus</taxon>
        <taxon>Trichomonascus ciferrii complex</taxon>
    </lineage>
</organism>
<dbReference type="EMBL" id="SWFS01000075">
    <property type="protein sequence ID" value="KAA8916974.1"/>
    <property type="molecule type" value="Genomic_DNA"/>
</dbReference>
<accession>A0A642VCX4</accession>